<dbReference type="Gene3D" id="2.30.40.10">
    <property type="entry name" value="Urease, subunit C, domain 1"/>
    <property type="match status" value="1"/>
</dbReference>
<protein>
    <recommendedName>
        <fullName evidence="2">Amidohydrolase-related domain-containing protein</fullName>
    </recommendedName>
</protein>
<dbReference type="NCBIfam" id="TIGR03314">
    <property type="entry name" value="Se_ssnA"/>
    <property type="match status" value="1"/>
</dbReference>
<dbReference type="Proteomes" id="UP000070035">
    <property type="component" value="Unassembled WGS sequence"/>
</dbReference>
<dbReference type="Pfam" id="PF01979">
    <property type="entry name" value="Amidohydro_1"/>
    <property type="match status" value="1"/>
</dbReference>
<dbReference type="PANTHER" id="PTHR43794">
    <property type="entry name" value="AMINOHYDROLASE SSNA-RELATED"/>
    <property type="match status" value="1"/>
</dbReference>
<dbReference type="PANTHER" id="PTHR43794:SF11">
    <property type="entry name" value="AMIDOHYDROLASE-RELATED DOMAIN-CONTAINING PROTEIN"/>
    <property type="match status" value="1"/>
</dbReference>
<dbReference type="CDD" id="cd01298">
    <property type="entry name" value="ATZ_TRZ_like"/>
    <property type="match status" value="1"/>
</dbReference>
<evidence type="ECO:0000256" key="1">
    <source>
        <dbReference type="ARBA" id="ARBA00022801"/>
    </source>
</evidence>
<sequence>MTETILIEDGTLVTLGEEDKVIENGAVLIEGNKIKGFGKASKLKKEDFDQKINASGKIIMPGLINTHHHLYSTFARGMAIHGEPPKDFVEILEKLWWKLDENLDKEGIYCSALIPLIECIKSGATTIIDHHESQSYQKGSLNEIAKAIEEAGIRASLCLGTSDRYGRGEEGLEENKRFLSELDEESSELLRGMVGLHASFTVNDDTLDKSVELAKKHDVGIHVHCAEGKYDQEKTQEEYDQRVIERLDSHNALGEKSIAVHAIHVNDRELEILSETDTNVVHNPESNMNNAVGYADVPKMMEKDIRVGLGTDGMSSDMLAQMRCAYLLHPHAQKDPRIGFLEAPKMLLDNNREIVEKVSGWKIGEITEGALADIILIDYHPPTPLNENTFLGHLIFGLVYAPVDTTICNGKILMKNRELVNLDEEKIVKEALRVASRIWKRIQS</sequence>
<evidence type="ECO:0000259" key="2">
    <source>
        <dbReference type="Pfam" id="PF01979"/>
    </source>
</evidence>
<evidence type="ECO:0000313" key="4">
    <source>
        <dbReference type="Proteomes" id="UP000070035"/>
    </source>
</evidence>
<proteinExistence type="predicted"/>
<reference evidence="3 4" key="1">
    <citation type="journal article" date="2016" name="Sci. Rep.">
        <title>Metabolic traits of an uncultured archaeal lineage -MSBL1- from brine pools of the Red Sea.</title>
        <authorList>
            <person name="Mwirichia R."/>
            <person name="Alam I."/>
            <person name="Rashid M."/>
            <person name="Vinu M."/>
            <person name="Ba-Alawi W."/>
            <person name="Anthony Kamau A."/>
            <person name="Kamanda Ngugi D."/>
            <person name="Goker M."/>
            <person name="Klenk H.P."/>
            <person name="Bajic V."/>
            <person name="Stingl U."/>
        </authorList>
    </citation>
    <scope>NUCLEOTIDE SEQUENCE [LARGE SCALE GENOMIC DNA]</scope>
    <source>
        <strain evidence="3">SCGC-AAA261F17</strain>
    </source>
</reference>
<dbReference type="InterPro" id="IPR011059">
    <property type="entry name" value="Metal-dep_hydrolase_composite"/>
</dbReference>
<feature type="domain" description="Amidohydrolase-related" evidence="2">
    <location>
        <begin position="58"/>
        <end position="413"/>
    </location>
</feature>
<organism evidence="3 4">
    <name type="scientific">candidate division MSBL1 archaeon SCGC-AAA261F17</name>
    <dbReference type="NCBI Taxonomy" id="1698274"/>
    <lineage>
        <taxon>Archaea</taxon>
        <taxon>Methanobacteriati</taxon>
        <taxon>Methanobacteriota</taxon>
        <taxon>candidate division MSBL1</taxon>
    </lineage>
</organism>
<gene>
    <name evidence="3" type="ORF">AKJ44_01605</name>
</gene>
<evidence type="ECO:0000313" key="3">
    <source>
        <dbReference type="EMBL" id="KXB02022.1"/>
    </source>
</evidence>
<keyword evidence="4" id="KW-1185">Reference proteome</keyword>
<dbReference type="InterPro" id="IPR017700">
    <property type="entry name" value="Aminohydrolase_SsnA"/>
</dbReference>
<accession>A0A133V6G8</accession>
<keyword evidence="1" id="KW-0378">Hydrolase</keyword>
<dbReference type="SUPFAM" id="SSF51338">
    <property type="entry name" value="Composite domain of metallo-dependent hydrolases"/>
    <property type="match status" value="1"/>
</dbReference>
<dbReference type="EMBL" id="LHXY01000016">
    <property type="protein sequence ID" value="KXB02022.1"/>
    <property type="molecule type" value="Genomic_DNA"/>
</dbReference>
<dbReference type="NCBIfam" id="NF005540">
    <property type="entry name" value="PRK07203.1"/>
    <property type="match status" value="1"/>
</dbReference>
<dbReference type="InterPro" id="IPR050287">
    <property type="entry name" value="MTA/SAH_deaminase"/>
</dbReference>
<dbReference type="AlphaFoldDB" id="A0A133V6G8"/>
<dbReference type="InterPro" id="IPR032466">
    <property type="entry name" value="Metal_Hydrolase"/>
</dbReference>
<name>A0A133V6G8_9EURY</name>
<comment type="caution">
    <text evidence="3">The sequence shown here is derived from an EMBL/GenBank/DDBJ whole genome shotgun (WGS) entry which is preliminary data.</text>
</comment>
<dbReference type="InterPro" id="IPR006680">
    <property type="entry name" value="Amidohydro-rel"/>
</dbReference>
<dbReference type="SUPFAM" id="SSF51556">
    <property type="entry name" value="Metallo-dependent hydrolases"/>
    <property type="match status" value="1"/>
</dbReference>
<dbReference type="GO" id="GO:0016810">
    <property type="term" value="F:hydrolase activity, acting on carbon-nitrogen (but not peptide) bonds"/>
    <property type="evidence" value="ECO:0007669"/>
    <property type="project" value="InterPro"/>
</dbReference>
<dbReference type="Gene3D" id="3.20.20.140">
    <property type="entry name" value="Metal-dependent hydrolases"/>
    <property type="match status" value="1"/>
</dbReference>